<dbReference type="EMBL" id="KZ852147">
    <property type="protein sequence ID" value="RDH26446.1"/>
    <property type="molecule type" value="Genomic_DNA"/>
</dbReference>
<keyword evidence="3" id="KW-1185">Reference proteome</keyword>
<proteinExistence type="predicted"/>
<dbReference type="RefSeq" id="XP_026619468.1">
    <property type="nucleotide sequence ID" value="XM_026773000.1"/>
</dbReference>
<dbReference type="STRING" id="1341132.A0A3F3PJA1"/>
<protein>
    <submittedName>
        <fullName evidence="2">Uncharacterized protein</fullName>
    </submittedName>
</protein>
<feature type="region of interest" description="Disordered" evidence="1">
    <location>
        <begin position="235"/>
        <end position="259"/>
    </location>
</feature>
<name>A0A3F3PJA1_9EURO</name>
<evidence type="ECO:0000256" key="1">
    <source>
        <dbReference type="SAM" id="MobiDB-lite"/>
    </source>
</evidence>
<evidence type="ECO:0000313" key="2">
    <source>
        <dbReference type="EMBL" id="RDH26446.1"/>
    </source>
</evidence>
<feature type="compositionally biased region" description="Polar residues" evidence="1">
    <location>
        <begin position="186"/>
        <end position="204"/>
    </location>
</feature>
<evidence type="ECO:0000313" key="3">
    <source>
        <dbReference type="Proteomes" id="UP000253729"/>
    </source>
</evidence>
<dbReference type="AlphaFoldDB" id="A0A3F3PJA1"/>
<gene>
    <name evidence="2" type="ORF">BDQ94DRAFT_177806</name>
</gene>
<reference evidence="2 3" key="1">
    <citation type="submission" date="2018-07" db="EMBL/GenBank/DDBJ databases">
        <title>The genomes of Aspergillus section Nigri reveals drivers in fungal speciation.</title>
        <authorList>
            <consortium name="DOE Joint Genome Institute"/>
            <person name="Vesth T.C."/>
            <person name="Nybo J."/>
            <person name="Theobald S."/>
            <person name="Brandl J."/>
            <person name="Frisvad J.C."/>
            <person name="Nielsen K.F."/>
            <person name="Lyhne E.K."/>
            <person name="Kogle M.E."/>
            <person name="Kuo A."/>
            <person name="Riley R."/>
            <person name="Clum A."/>
            <person name="Nolan M."/>
            <person name="Lipzen A."/>
            <person name="Salamov A."/>
            <person name="Henrissat B."/>
            <person name="Wiebenga A."/>
            <person name="De vries R.P."/>
            <person name="Grigoriev I.V."/>
            <person name="Mortensen U.H."/>
            <person name="Andersen M.R."/>
            <person name="Baker S.E."/>
        </authorList>
    </citation>
    <scope>NUCLEOTIDE SEQUENCE [LARGE SCALE GENOMIC DNA]</scope>
    <source>
        <strain evidence="2 3">CBS 139.54b</strain>
    </source>
</reference>
<dbReference type="Proteomes" id="UP000253729">
    <property type="component" value="Unassembled WGS sequence"/>
</dbReference>
<feature type="compositionally biased region" description="Basic residues" evidence="1">
    <location>
        <begin position="166"/>
        <end position="175"/>
    </location>
</feature>
<feature type="region of interest" description="Disordered" evidence="1">
    <location>
        <begin position="157"/>
        <end position="217"/>
    </location>
</feature>
<sequence length="278" mass="30441">MSVPPHPIFQPRSVPDTACEDLRQHLPCTSDVLTQVSGEYIASFDQPAPVPELAADNPYSVMPQPICDGTQAHANSLRRSNRAVATTRNDHDDHAAISRQDLDLPCPLSALIDGMQHIPVRDMHAWRWLAQRDHQAISILAGRSWKLEVPHIREKAHPGYWYSPSNKKKRSRTARARSQGLAVLSMPSSIPGQSSQTNAWSTSLDSDRTSEHSTGSLHAEEGTFIKRNVLHSNGFSPLQSAASPATSERGPNGTQPQFPIGKLGVYESACFLPQPAVP</sequence>
<accession>A0A3F3PJA1</accession>
<dbReference type="GeneID" id="38141356"/>
<feature type="compositionally biased region" description="Polar residues" evidence="1">
    <location>
        <begin position="235"/>
        <end position="246"/>
    </location>
</feature>
<organism evidence="2 3">
    <name type="scientific">Aspergillus welwitschiae</name>
    <dbReference type="NCBI Taxonomy" id="1341132"/>
    <lineage>
        <taxon>Eukaryota</taxon>
        <taxon>Fungi</taxon>
        <taxon>Dikarya</taxon>
        <taxon>Ascomycota</taxon>
        <taxon>Pezizomycotina</taxon>
        <taxon>Eurotiomycetes</taxon>
        <taxon>Eurotiomycetidae</taxon>
        <taxon>Eurotiales</taxon>
        <taxon>Aspergillaceae</taxon>
        <taxon>Aspergillus</taxon>
        <taxon>Aspergillus subgen. Circumdati</taxon>
    </lineage>
</organism>